<dbReference type="Proteomes" id="UP000049855">
    <property type="component" value="Unassembled WGS sequence"/>
</dbReference>
<reference evidence="3" key="1">
    <citation type="submission" date="2015-03" db="EMBL/GenBank/DDBJ databases">
        <authorList>
            <person name="Nijsse Bart"/>
        </authorList>
    </citation>
    <scope>NUCLEOTIDE SEQUENCE [LARGE SCALE GENOMIC DNA]</scope>
</reference>
<protein>
    <submittedName>
        <fullName evidence="2">Phage tail fiber protein</fullName>
    </submittedName>
</protein>
<keyword evidence="3" id="KW-1185">Reference proteome</keyword>
<evidence type="ECO:0000313" key="3">
    <source>
        <dbReference type="Proteomes" id="UP000049855"/>
    </source>
</evidence>
<proteinExistence type="predicted"/>
<evidence type="ECO:0000259" key="1">
    <source>
        <dbReference type="Pfam" id="PF24801"/>
    </source>
</evidence>
<dbReference type="Pfam" id="PF24801">
    <property type="entry name" value="FNIII-A_GpJ"/>
    <property type="match status" value="1"/>
</dbReference>
<name>A0A0U1L0U8_9FIRM</name>
<dbReference type="InterPro" id="IPR053171">
    <property type="entry name" value="Viral_Tip_Attach_Protein"/>
</dbReference>
<gene>
    <name evidence="2" type="ORF">SpAn4DRAFT_2528</name>
</gene>
<dbReference type="SUPFAM" id="SSF49265">
    <property type="entry name" value="Fibronectin type III"/>
    <property type="match status" value="1"/>
</dbReference>
<dbReference type="EMBL" id="CTRP01000012">
    <property type="protein sequence ID" value="CQR73296.1"/>
    <property type="molecule type" value="Genomic_DNA"/>
</dbReference>
<organism evidence="2 3">
    <name type="scientific">Sporomusa ovata</name>
    <dbReference type="NCBI Taxonomy" id="2378"/>
    <lineage>
        <taxon>Bacteria</taxon>
        <taxon>Bacillati</taxon>
        <taxon>Bacillota</taxon>
        <taxon>Negativicutes</taxon>
        <taxon>Selenomonadales</taxon>
        <taxon>Sporomusaceae</taxon>
        <taxon>Sporomusa</taxon>
    </lineage>
</organism>
<dbReference type="PANTHER" id="PTHR36251">
    <property type="entry name" value="FELS-1 PROPHAGE HOST SPECIFICITY PROTEIN-RELATED"/>
    <property type="match status" value="1"/>
</dbReference>
<evidence type="ECO:0000313" key="2">
    <source>
        <dbReference type="EMBL" id="CQR73296.1"/>
    </source>
</evidence>
<accession>A0A0U1L0U8</accession>
<dbReference type="InterPro" id="IPR055385">
    <property type="entry name" value="GpJ_HDII-ins2"/>
</dbReference>
<feature type="domain" description="Tip attachment protein J HDII-ins2" evidence="1">
    <location>
        <begin position="235"/>
        <end position="442"/>
    </location>
</feature>
<dbReference type="InterPro" id="IPR036116">
    <property type="entry name" value="FN3_sf"/>
</dbReference>
<sequence length="2546" mass="273004">MIPIIEIVKIKNPFNLTCRESEQAIFVPGKRLTEYIDEPDIDYILNSNFVEQPELTYPSDGDQIVIMPHVGSGLKKILGMIAMIVLSVYTSNISGGLWTAGKVGLTSYLAAGAVMVIGGKLINTMFGTKANSLSSEGSSQTYGWNTPSPLSGEGNIIGVTYGECIPAPQIIETHIDTVNDKQYLNVLLCGGMGPIDEITDIQIGGNPIANYTDVSYEIRYGTNDQEVIPNFGDTTNNQELSYELSESTWATQLIDGSNAEGLQITLEFPNGLYHLNKKGKLESASVTLAVEYRLQGDTAWTNWFGSGSHIASTSIAGATCYPTAPIETWTISVMNFGTGTNTVIVKGSVSGVQLPTTGGAIVDNGRIKFTAPNKRGTYKIVVANNSIISASQNTAVRRSFKIDNLTAGKYEVRAKITARSAATTSTMDCTTCYWTQLTSIIYDDFSRPNKVLVGVRILATSQLSSGMPDFTWRQKRNTVYVWNPETSAYETRAANNPIWAAYDIYHQCRYLKNINTGLYEYTVFGVAHTRLDPYWGEWVECAAYADELVLGTDGTTYEKRFEFDAFFDTAQKRYDAAQQAANVGHATIMPRGNNIGIVCDKPGTMTQVFGEGRTTMSSLQGTFSGIDDRATAVEVVFSDTDNDFVNTQFMVRSSKWASQMAAQDNPAQLQLFGVKRKSQAYREGVYTLANNLLITQFVDIGTDIDAMVCQYGDIVGLNHTVSQMGIASGRIVAADTSTVTLDKTVTLTAGQSYQIIITLSVSDVIVKRSTVPVSADTETNVLTVTQPFAVIPAQYDNYMFGEADKAVKPFRVVGIEKSGDLTCKLSLAEYCEGVYTGDLNYPIIDYTPPIIEIPEVINLQAAEESYITTDGVTVSQLSATWNLDRDAKIDNFLVYYSVDNANWKYLKTTADMVATIENVVVGTTYYVKVKTVRGVAISSGVVSAPLIILGNMLTPEIPSNMSVTFTDKGYWVWDTQEPNIDYWELRADINVGNTVGLYIKTSTNTATFTPATRSGQVFLYAHNKNNIYSEPLIYNYSKPAPFAPTNIEIKDIFQGIVITCDTIPNYCLGVNFHINDGTGDKIYFSANNSYTYKTTGGIFDIQIAYVDIFGEGEKSATIQKIVKATIDPALLEAESISLEKMDTVIKNAIAKANVSVDTTTLNTAIDGINTDIININTNIAGINTDITTINTNISNVTNTTIPNLQIDLQGKIDTINTSMTALDNAKVSHTEFTTTQNTLVQADADNRSLITQNASSITSMVGKLNSAPDAVGQYTSISTLKQTADSISLTVANKANISDLTITNNSITNMVAKLNSAPNAVGQYTSISTLKQTADTISATVSANKTDADGKITTANSNITQNANAISTTVAELNKDPFGTTPPTYTAFTKIKQTTDTISATVATKANVSDLTITNNNITAMVAKLNSTPNSTGQYTAISTLKQTADTISATVTANKTDADNKITTANSNITQTANSLTTTIAELNKDPYGTTPPTYTAFSKIKQTTDAINTTVATKANVADLTVTNNNITATVAKLNSAPDAVGQYSAISQLKQTADAISSTVSNISIGGSNLFRTSGNFGSTITNWFDNSGGLVVDTVEKYRGFNTIKTTVGGGIVGNWYKLENNVEYTYSIMLKSSVAFTGSTITPTHFWAGLNNVSQSKCSVLKHNTSYTTADVGKYKLLSVTFKLTSDADSFKPYVYFGTTQTCVFNIAYLKLEKGNIATDWTPAPEDIDYSISQITQTTDSITSIVTANKTAQDGVNTTTTTAIAQANADIQLRATKANLISQINICPETISLKSKLVHIAGDTVIDDNVIVGKMISAGSITANKMATGSITISNFDTNTAGLITTAQTTANTAVTNAATAQSTANTAVTNAATAQSTADVAKANALTAQNTANTAVTNAGTANALLADIASDAKLTANEKVTIKQTWDSIVSEYTLNLAQATTFGITTTKTAYTTAYTALNTYITPLLTSLTTTSTIVRATFNSNFKAYYDARTNLLNAIALNAKTLANTAQATADTKTTQLAVYNSYIDQVNPLVFNHVTNVTVSGNDISKTAGTASTWDASCSATRLLYNGNYAEYTVAILGRNIMFGLSSSWVNASYTSIDYAIYQTGSSLNVYEDGLSKLTTLVPTVLGDKLRVAVENNQVKYYKNGVLFYTSLKTPTLPMVLDTSFYVVGDKINDVTIGTTILADMAKLTATAQTTANTANSLLADLADDNKLTSLEKHTVQKEWDAIKSEYSLNLTLGTAMAVSTTAYTTAYNALNTYITPLLASLTTTSAIVGTTFRSTFKSYYDAKVNLLNSISTATEATANQAVTNASIAQTTANNAVTAAATAQTQANLGVTNAATANALLADMSNDSKLTPIEKQSLQQTWSIIGSEYTLNLAQATAMGITTTKTAYTTAYTALNTYVPPLLTSLTTTSAIVGTTYRANFKAYYDARTNLLNAIATATEATANTAVTNASTAQTTANTANTNATTANNQLTAWKKTGTTQINGGVIATNSVTADKLQIGSTSGARTEIVNNLIRVYDANNVLRVRLGVW</sequence>
<dbReference type="PANTHER" id="PTHR36251:SF2">
    <property type="entry name" value="GIFSY-2 PROPHAGE HOST SPECIFICITY PROTEIN J, PHAGE LAMBDA"/>
    <property type="match status" value="1"/>
</dbReference>